<keyword evidence="2" id="KW-1185">Reference proteome</keyword>
<feature type="non-terminal residue" evidence="1">
    <location>
        <position position="62"/>
    </location>
</feature>
<dbReference type="AlphaFoldDB" id="A0A4Y2QAM3"/>
<protein>
    <submittedName>
        <fullName evidence="1">Uncharacterized protein</fullName>
    </submittedName>
</protein>
<proteinExistence type="predicted"/>
<evidence type="ECO:0000313" key="1">
    <source>
        <dbReference type="EMBL" id="GBN60524.1"/>
    </source>
</evidence>
<reference evidence="1 2" key="1">
    <citation type="journal article" date="2019" name="Sci. Rep.">
        <title>Orb-weaving spider Araneus ventricosus genome elucidates the spidroin gene catalogue.</title>
        <authorList>
            <person name="Kono N."/>
            <person name="Nakamura H."/>
            <person name="Ohtoshi R."/>
            <person name="Moran D.A.P."/>
            <person name="Shinohara A."/>
            <person name="Yoshida Y."/>
            <person name="Fujiwara M."/>
            <person name="Mori M."/>
            <person name="Tomita M."/>
            <person name="Arakawa K."/>
        </authorList>
    </citation>
    <scope>NUCLEOTIDE SEQUENCE [LARGE SCALE GENOMIC DNA]</scope>
</reference>
<dbReference type="Proteomes" id="UP000499080">
    <property type="component" value="Unassembled WGS sequence"/>
</dbReference>
<evidence type="ECO:0000313" key="2">
    <source>
        <dbReference type="Proteomes" id="UP000499080"/>
    </source>
</evidence>
<accession>A0A4Y2QAM3</accession>
<organism evidence="1 2">
    <name type="scientific">Araneus ventricosus</name>
    <name type="common">Orbweaver spider</name>
    <name type="synonym">Epeira ventricosa</name>
    <dbReference type="NCBI Taxonomy" id="182803"/>
    <lineage>
        <taxon>Eukaryota</taxon>
        <taxon>Metazoa</taxon>
        <taxon>Ecdysozoa</taxon>
        <taxon>Arthropoda</taxon>
        <taxon>Chelicerata</taxon>
        <taxon>Arachnida</taxon>
        <taxon>Araneae</taxon>
        <taxon>Araneomorphae</taxon>
        <taxon>Entelegynae</taxon>
        <taxon>Araneoidea</taxon>
        <taxon>Araneidae</taxon>
        <taxon>Araneus</taxon>
    </lineage>
</organism>
<name>A0A4Y2QAM3_ARAVE</name>
<sequence>MDKEAQTIARRMRHQYVQTEDFIVSAIESEEIVKEVSEIEEDDNILKTETATIGVESIESEG</sequence>
<gene>
    <name evidence="1" type="ORF">AVEN_221693_1</name>
</gene>
<dbReference type="EMBL" id="BGPR01298312">
    <property type="protein sequence ID" value="GBN60524.1"/>
    <property type="molecule type" value="Genomic_DNA"/>
</dbReference>
<comment type="caution">
    <text evidence="1">The sequence shown here is derived from an EMBL/GenBank/DDBJ whole genome shotgun (WGS) entry which is preliminary data.</text>
</comment>